<comment type="function">
    <text evidence="1">Component of the coat protein complex II (COPII) which promotes the formation of transport vesicles from the endoplasmic reticulum (ER). The coat has two main functions, the physical deformation of the endoplasmic reticulum membrane into vesicles and the selection of cargo molecules.</text>
</comment>
<keyword evidence="1" id="KW-0931">ER-Golgi transport</keyword>
<keyword evidence="1" id="KW-0862">Zinc</keyword>
<dbReference type="Gene3D" id="3.40.50.410">
    <property type="entry name" value="von Willebrand factor, type A domain"/>
    <property type="match status" value="1"/>
</dbReference>
<keyword evidence="2" id="KW-0732">Signal</keyword>
<evidence type="ECO:0000313" key="4">
    <source>
        <dbReference type="EMBL" id="KAH0870595.1"/>
    </source>
</evidence>
<dbReference type="InterPro" id="IPR036465">
    <property type="entry name" value="vWFA_dom_sf"/>
</dbReference>
<dbReference type="SUPFAM" id="SSF53300">
    <property type="entry name" value="vWA-like"/>
    <property type="match status" value="1"/>
</dbReference>
<organism evidence="4 5">
    <name type="scientific">Brassica napus</name>
    <name type="common">Rape</name>
    <dbReference type="NCBI Taxonomy" id="3708"/>
    <lineage>
        <taxon>Eukaryota</taxon>
        <taxon>Viridiplantae</taxon>
        <taxon>Streptophyta</taxon>
        <taxon>Embryophyta</taxon>
        <taxon>Tracheophyta</taxon>
        <taxon>Spermatophyta</taxon>
        <taxon>Magnoliopsida</taxon>
        <taxon>eudicotyledons</taxon>
        <taxon>Gunneridae</taxon>
        <taxon>Pentapetalae</taxon>
        <taxon>rosids</taxon>
        <taxon>malvids</taxon>
        <taxon>Brassicales</taxon>
        <taxon>Brassicaceae</taxon>
        <taxon>Brassiceae</taxon>
        <taxon>Brassica</taxon>
    </lineage>
</organism>
<keyword evidence="1" id="KW-0968">Cytoplasmic vesicle</keyword>
<dbReference type="PANTHER" id="PTHR11141">
    <property type="entry name" value="PROTEIN TRANSPORT PROTEIN SEC23"/>
    <property type="match status" value="1"/>
</dbReference>
<comment type="similarity">
    <text evidence="1">Belongs to the SEC23/SEC24 family. SEC23 subfamily.</text>
</comment>
<evidence type="ECO:0000313" key="5">
    <source>
        <dbReference type="Proteomes" id="UP000824890"/>
    </source>
</evidence>
<evidence type="ECO:0000256" key="2">
    <source>
        <dbReference type="SAM" id="SignalP"/>
    </source>
</evidence>
<keyword evidence="1" id="KW-0472">Membrane</keyword>
<keyword evidence="1" id="KW-0479">Metal-binding</keyword>
<proteinExistence type="inferred from homology"/>
<accession>A0ABQ7YQV2</accession>
<comment type="caution">
    <text evidence="4">The sequence shown here is derived from an EMBL/GenBank/DDBJ whole genome shotgun (WGS) entry which is preliminary data.</text>
</comment>
<dbReference type="InterPro" id="IPR037364">
    <property type="entry name" value="Sec23"/>
</dbReference>
<reference evidence="4 5" key="1">
    <citation type="submission" date="2021-05" db="EMBL/GenBank/DDBJ databases">
        <title>Genome Assembly of Synthetic Allotetraploid Brassica napus Reveals Homoeologous Exchanges between Subgenomes.</title>
        <authorList>
            <person name="Davis J.T."/>
        </authorList>
    </citation>
    <scope>NUCLEOTIDE SEQUENCE [LARGE SCALE GENOMIC DNA]</scope>
    <source>
        <strain evidence="5">cv. Da-Ae</strain>
        <tissue evidence="4">Seedling</tissue>
    </source>
</reference>
<feature type="chain" id="PRO_5046146082" description="Protein transport protein SEC23" evidence="2">
    <location>
        <begin position="23"/>
        <end position="141"/>
    </location>
</feature>
<keyword evidence="1" id="KW-0256">Endoplasmic reticulum</keyword>
<keyword evidence="1" id="KW-0963">Cytoplasm</keyword>
<dbReference type="Pfam" id="PF04811">
    <property type="entry name" value="Sec23_trunk"/>
    <property type="match status" value="1"/>
</dbReference>
<dbReference type="Proteomes" id="UP000824890">
    <property type="component" value="Unassembled WGS sequence"/>
</dbReference>
<comment type="subcellular location">
    <subcellularLocation>
        <location evidence="1">Cytoplasmic vesicle</location>
        <location evidence="1">COPII-coated vesicle membrane</location>
        <topology evidence="1">Peripheral membrane protein</topology>
        <orientation evidence="1">Cytoplasmic side</orientation>
    </subcellularLocation>
    <subcellularLocation>
        <location evidence="1">Endoplasmic reticulum membrane</location>
        <topology evidence="1">Peripheral membrane protein</topology>
        <orientation evidence="1">Cytoplasmic side</orientation>
    </subcellularLocation>
</comment>
<feature type="signal peptide" evidence="2">
    <location>
        <begin position="1"/>
        <end position="22"/>
    </location>
</feature>
<keyword evidence="5" id="KW-1185">Reference proteome</keyword>
<gene>
    <name evidence="4" type="ORF">HID58_077617</name>
</gene>
<keyword evidence="1" id="KW-0813">Transport</keyword>
<feature type="domain" description="Sec23/Sec24 trunk" evidence="3">
    <location>
        <begin position="64"/>
        <end position="116"/>
    </location>
</feature>
<dbReference type="InterPro" id="IPR006896">
    <property type="entry name" value="Sec23/24_trunk_dom"/>
</dbReference>
<evidence type="ECO:0000259" key="3">
    <source>
        <dbReference type="Pfam" id="PF04811"/>
    </source>
</evidence>
<keyword evidence="1" id="KW-0653">Protein transport</keyword>
<protein>
    <recommendedName>
        <fullName evidence="1">Protein transport protein SEC23</fullName>
    </recommendedName>
</protein>
<name>A0ABQ7YQV2_BRANA</name>
<evidence type="ECO:0000256" key="1">
    <source>
        <dbReference type="RuleBase" id="RU365030"/>
    </source>
</evidence>
<sequence length="141" mass="15442">MKNVEIFMIFLCLNAALYLVSADPPTWPADSGGKCSVSDDWEGEFFPEIPHIKYEIIYHGKKDELLDELQTDQWPAQRCIGVALSVAAGLLGACFPGTGARIVALVGGPCSEGPGTVTPFCLSPFFFLYRKLLFMASEMMI</sequence>
<dbReference type="PANTHER" id="PTHR11141:SF0">
    <property type="entry name" value="PROTEIN TRANSPORT PROTEIN SEC23"/>
    <property type="match status" value="1"/>
</dbReference>
<dbReference type="EMBL" id="JAGKQM010000017">
    <property type="protein sequence ID" value="KAH0870595.1"/>
    <property type="molecule type" value="Genomic_DNA"/>
</dbReference>